<evidence type="ECO:0000256" key="1">
    <source>
        <dbReference type="ARBA" id="ARBA00022737"/>
    </source>
</evidence>
<keyword evidence="3" id="KW-0624">Polysaccharide degradation</keyword>
<keyword evidence="8" id="KW-1185">Reference proteome</keyword>
<evidence type="ECO:0000256" key="5">
    <source>
        <dbReference type="SAM" id="SignalP"/>
    </source>
</evidence>
<dbReference type="PRINTS" id="PR00014">
    <property type="entry name" value="FNTYPEIII"/>
</dbReference>
<dbReference type="CDD" id="cd00063">
    <property type="entry name" value="FN3"/>
    <property type="match status" value="2"/>
</dbReference>
<evidence type="ECO:0000256" key="4">
    <source>
        <dbReference type="SAM" id="MobiDB-lite"/>
    </source>
</evidence>
<evidence type="ECO:0000313" key="7">
    <source>
        <dbReference type="EMBL" id="MBM9468609.1"/>
    </source>
</evidence>
<evidence type="ECO:0000256" key="3">
    <source>
        <dbReference type="ARBA" id="ARBA00023326"/>
    </source>
</evidence>
<keyword evidence="2" id="KW-0378">Hydrolase</keyword>
<keyword evidence="5" id="KW-0732">Signal</keyword>
<sequence length="537" mass="54241">MSAVLFAVFVMFVGVTAPAGAAVRWPAKPSAPAALTVTQTGPATLQAKWQAPASGSAGVFGYLVTAVPTKQGAGPSTVRVVPRVLRSLTLAAKAGAQYRIQVLALSFRGLSQPATATVTLTAPATPPAAPTKLTVSTDGQPTGSAKIGWSAPATTGGSPITGYRVVAKAAGQPDVGPVDLPATATGTVLTGLVPGVQYTVSVTASSSAGAGAAATATVTAPEPEPEPTGLPLVAIDTATDRLVKIVPGAQQEITPLSDTTFAEDAQIVVNGDRVAVLDDAADAVTVLDLTAGTTRTIATGTGDLDVALGVDGTVFLVDGSKLRRIPVTGTETVLATDIVGGEVGVDAAGTATVFSDGASDTQLRRSDFPANGGPRVVRPLPDSQYIEDITETADGTIMFQRIANGASGSRLYQRYAPNAVTYQAVPFVRYAYDSATFTAGGDFYRMQTQSRCSVPVPSCVEDLSVKDVQLFAAGTTTLQTIPLNDLPGLVPFTVDADGVLSAATADGLLRYAPDGGDPIATVPGSFAGVQALGVAAN</sequence>
<feature type="compositionally biased region" description="Polar residues" evidence="4">
    <location>
        <begin position="133"/>
        <end position="143"/>
    </location>
</feature>
<dbReference type="InterPro" id="IPR003961">
    <property type="entry name" value="FN3_dom"/>
</dbReference>
<dbReference type="PROSITE" id="PS50853">
    <property type="entry name" value="FN3"/>
    <property type="match status" value="2"/>
</dbReference>
<name>A0A939C2S7_9ACTN</name>
<dbReference type="SUPFAM" id="SSF63829">
    <property type="entry name" value="Calcium-dependent phosphotriesterase"/>
    <property type="match status" value="1"/>
</dbReference>
<dbReference type="GO" id="GO:0016798">
    <property type="term" value="F:hydrolase activity, acting on glycosyl bonds"/>
    <property type="evidence" value="ECO:0007669"/>
    <property type="project" value="UniProtKB-KW"/>
</dbReference>
<proteinExistence type="predicted"/>
<dbReference type="RefSeq" id="WP_205261566.1">
    <property type="nucleotide sequence ID" value="NZ_JAERWK010000020.1"/>
</dbReference>
<feature type="region of interest" description="Disordered" evidence="4">
    <location>
        <begin position="122"/>
        <end position="151"/>
    </location>
</feature>
<dbReference type="PANTHER" id="PTHR46708:SF2">
    <property type="entry name" value="FIBRONECTIN TYPE-III DOMAIN-CONTAINING PROTEIN"/>
    <property type="match status" value="1"/>
</dbReference>
<dbReference type="GO" id="GO:0000272">
    <property type="term" value="P:polysaccharide catabolic process"/>
    <property type="evidence" value="ECO:0007669"/>
    <property type="project" value="UniProtKB-KW"/>
</dbReference>
<dbReference type="Gene3D" id="2.60.40.10">
    <property type="entry name" value="Immunoglobulins"/>
    <property type="match status" value="2"/>
</dbReference>
<keyword evidence="3" id="KW-0119">Carbohydrate metabolism</keyword>
<comment type="caution">
    <text evidence="7">The sequence shown here is derived from an EMBL/GenBank/DDBJ whole genome shotgun (WGS) entry which is preliminary data.</text>
</comment>
<keyword evidence="2" id="KW-0326">Glycosidase</keyword>
<feature type="chain" id="PRO_5038071713" evidence="5">
    <location>
        <begin position="22"/>
        <end position="537"/>
    </location>
</feature>
<evidence type="ECO:0000313" key="8">
    <source>
        <dbReference type="Proteomes" id="UP000663792"/>
    </source>
</evidence>
<keyword evidence="1" id="KW-0677">Repeat</keyword>
<evidence type="ECO:0000259" key="6">
    <source>
        <dbReference type="PROSITE" id="PS50853"/>
    </source>
</evidence>
<dbReference type="SUPFAM" id="SSF49265">
    <property type="entry name" value="Fibronectin type III"/>
    <property type="match status" value="1"/>
</dbReference>
<dbReference type="PANTHER" id="PTHR46708">
    <property type="entry name" value="TENASCIN"/>
    <property type="match status" value="1"/>
</dbReference>
<feature type="domain" description="Fibronectin type-III" evidence="6">
    <location>
        <begin position="129"/>
        <end position="225"/>
    </location>
</feature>
<organism evidence="7 8">
    <name type="scientific">Nakamurella leprariae</name>
    <dbReference type="NCBI Taxonomy" id="2803911"/>
    <lineage>
        <taxon>Bacteria</taxon>
        <taxon>Bacillati</taxon>
        <taxon>Actinomycetota</taxon>
        <taxon>Actinomycetes</taxon>
        <taxon>Nakamurellales</taxon>
        <taxon>Nakamurellaceae</taxon>
        <taxon>Nakamurella</taxon>
    </lineage>
</organism>
<dbReference type="Pfam" id="PF00041">
    <property type="entry name" value="fn3"/>
    <property type="match status" value="1"/>
</dbReference>
<dbReference type="InterPro" id="IPR036116">
    <property type="entry name" value="FN3_sf"/>
</dbReference>
<evidence type="ECO:0000256" key="2">
    <source>
        <dbReference type="ARBA" id="ARBA00023295"/>
    </source>
</evidence>
<accession>A0A939C2S7</accession>
<dbReference type="InterPro" id="IPR013783">
    <property type="entry name" value="Ig-like_fold"/>
</dbReference>
<gene>
    <name evidence="7" type="ORF">JL106_15095</name>
</gene>
<dbReference type="Proteomes" id="UP000663792">
    <property type="component" value="Unassembled WGS sequence"/>
</dbReference>
<reference evidence="7" key="1">
    <citation type="submission" date="2021-01" db="EMBL/GenBank/DDBJ databases">
        <title>YIM 132084 draft genome.</title>
        <authorList>
            <person name="An D."/>
        </authorList>
    </citation>
    <scope>NUCLEOTIDE SEQUENCE</scope>
    <source>
        <strain evidence="7">YIM 132084</strain>
    </source>
</reference>
<feature type="signal peptide" evidence="5">
    <location>
        <begin position="1"/>
        <end position="21"/>
    </location>
</feature>
<dbReference type="EMBL" id="JAERWK010000020">
    <property type="protein sequence ID" value="MBM9468609.1"/>
    <property type="molecule type" value="Genomic_DNA"/>
</dbReference>
<dbReference type="SMART" id="SM00060">
    <property type="entry name" value="FN3"/>
    <property type="match status" value="2"/>
</dbReference>
<feature type="domain" description="Fibronectin type-III" evidence="6">
    <location>
        <begin position="31"/>
        <end position="128"/>
    </location>
</feature>
<protein>
    <submittedName>
        <fullName evidence="7">Fibronectin type III domain-containing protein</fullName>
    </submittedName>
</protein>
<dbReference type="InterPro" id="IPR050991">
    <property type="entry name" value="ECM_Regulatory_Proteins"/>
</dbReference>
<dbReference type="AlphaFoldDB" id="A0A939C2S7"/>